<organism evidence="1 2">
    <name type="scientific">Arthrobacter phage EastWest</name>
    <dbReference type="NCBI Taxonomy" id="2894292"/>
    <lineage>
        <taxon>Viruses</taxon>
        <taxon>Duplodnaviria</taxon>
        <taxon>Heunggongvirae</taxon>
        <taxon>Uroviricota</taxon>
        <taxon>Caudoviricetes</taxon>
        <taxon>Berryhillviridae</taxon>
        <taxon>Eastwestvirus</taxon>
        <taxon>Eastwestvirus eastwest</taxon>
    </lineage>
</organism>
<dbReference type="EMBL" id="OK999980">
    <property type="protein sequence ID" value="UGL61948.1"/>
    <property type="molecule type" value="Genomic_DNA"/>
</dbReference>
<keyword evidence="2" id="KW-1185">Reference proteome</keyword>
<dbReference type="Proteomes" id="UP000827897">
    <property type="component" value="Segment"/>
</dbReference>
<accession>A0AAE8YKB4</accession>
<gene>
    <name evidence="1" type="primary">65</name>
    <name evidence="1" type="ORF">SEA_EASTWEST_65</name>
</gene>
<evidence type="ECO:0000313" key="1">
    <source>
        <dbReference type="EMBL" id="UGL61948.1"/>
    </source>
</evidence>
<protein>
    <submittedName>
        <fullName evidence="1">Uncharacterized protein</fullName>
    </submittedName>
</protein>
<sequence>MTRLTDAAERVEAFLRQRVEHEENPEFIFVEGSRLLVDDVALLVECAHWLVMASNGGLRLQFAEVTQLPAHDDDARMISSNREEVDAAVADWNENVVPLEREPRPAFVAKRLVGEWMRA</sequence>
<proteinExistence type="predicted"/>
<evidence type="ECO:0000313" key="2">
    <source>
        <dbReference type="Proteomes" id="UP000827897"/>
    </source>
</evidence>
<name>A0AAE8YKB4_9CAUD</name>
<reference evidence="1" key="1">
    <citation type="submission" date="2021-10" db="EMBL/GenBank/DDBJ databases">
        <authorList>
            <person name="Valenzuela N."/>
            <person name="Pablo J."/>
            <person name="Strother B."/>
            <person name="Cravalho Y."/>
            <person name="Barto Z."/>
            <person name="Kane C."/>
            <person name="Chong R.A."/>
            <person name="Kawasaki K."/>
            <person name="Cruz S."/>
            <person name="Porter M.L."/>
            <person name="Pearce R."/>
            <person name="Hohenstein G."/>
            <person name="Li K."/>
            <person name="Kaniho J."/>
            <person name="Sadones M."/>
            <person name="Hamlin F."/>
            <person name="Daniels M."/>
            <person name="McKee K."/>
            <person name="Reed F."/>
            <person name="Donachie S."/>
            <person name="Bollivar D.W."/>
            <person name="Garlena R.A."/>
            <person name="Russell D.A."/>
            <person name="Jacobs-Sera D."/>
            <person name="Hatfull G.F."/>
        </authorList>
    </citation>
    <scope>NUCLEOTIDE SEQUENCE</scope>
</reference>